<dbReference type="InParanoid" id="K5WGT3"/>
<keyword evidence="3" id="KW-1185">Reference proteome</keyword>
<evidence type="ECO:0000313" key="3">
    <source>
        <dbReference type="Proteomes" id="UP000008370"/>
    </source>
</evidence>
<dbReference type="OrthoDB" id="2803783at2759"/>
<name>K5WGT3_PHACS</name>
<proteinExistence type="predicted"/>
<dbReference type="EMBL" id="JH930481">
    <property type="protein sequence ID" value="EKM49402.1"/>
    <property type="molecule type" value="Genomic_DNA"/>
</dbReference>
<feature type="compositionally biased region" description="Polar residues" evidence="1">
    <location>
        <begin position="28"/>
        <end position="44"/>
    </location>
</feature>
<protein>
    <submittedName>
        <fullName evidence="2">Uncharacterized protein</fullName>
    </submittedName>
</protein>
<dbReference type="RefSeq" id="XP_007401976.1">
    <property type="nucleotide sequence ID" value="XM_007401914.1"/>
</dbReference>
<feature type="region of interest" description="Disordered" evidence="1">
    <location>
        <begin position="406"/>
        <end position="446"/>
    </location>
</feature>
<evidence type="ECO:0000256" key="1">
    <source>
        <dbReference type="SAM" id="MobiDB-lite"/>
    </source>
</evidence>
<feature type="compositionally biased region" description="Polar residues" evidence="1">
    <location>
        <begin position="429"/>
        <end position="440"/>
    </location>
</feature>
<reference evidence="2 3" key="1">
    <citation type="journal article" date="2012" name="BMC Genomics">
        <title>Comparative genomics of the white-rot fungi, Phanerochaete carnosa and P. chrysosporium, to elucidate the genetic basis of the distinct wood types they colonize.</title>
        <authorList>
            <person name="Suzuki H."/>
            <person name="MacDonald J."/>
            <person name="Syed K."/>
            <person name="Salamov A."/>
            <person name="Hori C."/>
            <person name="Aerts A."/>
            <person name="Henrissat B."/>
            <person name="Wiebenga A."/>
            <person name="vanKuyk P.A."/>
            <person name="Barry K."/>
            <person name="Lindquist E."/>
            <person name="LaButti K."/>
            <person name="Lapidus A."/>
            <person name="Lucas S."/>
            <person name="Coutinho P."/>
            <person name="Gong Y."/>
            <person name="Samejima M."/>
            <person name="Mahadevan R."/>
            <person name="Abou-Zaid M."/>
            <person name="de Vries R.P."/>
            <person name="Igarashi K."/>
            <person name="Yadav J.S."/>
            <person name="Grigoriev I.V."/>
            <person name="Master E.R."/>
        </authorList>
    </citation>
    <scope>NUCLEOTIDE SEQUENCE [LARGE SCALE GENOMIC DNA]</scope>
    <source>
        <strain evidence="2 3">HHB-10118-sp</strain>
    </source>
</reference>
<dbReference type="GeneID" id="18919793"/>
<gene>
    <name evidence="2" type="ORF">PHACADRAFT_33465</name>
</gene>
<dbReference type="AlphaFoldDB" id="K5WGT3"/>
<dbReference type="Proteomes" id="UP000008370">
    <property type="component" value="Unassembled WGS sequence"/>
</dbReference>
<dbReference type="KEGG" id="pco:PHACADRAFT_33465"/>
<dbReference type="HOGENOM" id="CLU_352359_0_0_1"/>
<accession>K5WGT3</accession>
<sequence>MADAHHNNVIADAPPRPTDELTAPYTAPSLSCDTPTMSTNASTPLNPPEDTSEHVKQPTMTASAIPGALPMRRSKMRKEREAVKGQKPGNPGNFVTKYNRMDCTSKGKNKRLGDFWQKVTGGIWELLSVDDVRELVDGGRDMAEKDIIIAINEGIKHFFHWKSKTAGDIEANPWTAVLRELHVAPPEPRMLLTWQYYHTKHRNLVMKEYAHWGGGSRGNGIKLHNEIVQEQFSALSAMDQLTLEKECKLKHEKAKEAWEHGNIEKQRDKATPEMEAEARSCLLHVVTLLLKAITHYTGLPCISLLAGGAPDTRDKDYHFVGIHVGESIGPAVLNFCQFDQAGYIENVIEVTRLSSAELAVAIYAVPKFHVELVDSYESECQQRAQEMATAENKKNKTKRTKCTLATGEEIADPSSAPASRPITEPVANVSPTESGPSLPQESPDAPLLEDMIAVQRTSHKARKRKMKSSKATPTVNAASVDITWAVLVEREGGMATMSEPSPESAKDDVLAMTETVDFSCDHPKPNLVLVSDSELFVPSPAATDFWHPATAESASHWKHTFLLRISTPSHFFLPTPMLLSTGRCSPNHSLPVTMKNTTALSSDVLAPSGSYLEDQAAIPALNDACEARSVSPATSESRSEGKLSVADLADIPGWLADHWGRLSWEPVPKDIEADWSALLCNWVAFEHEMGFVNLWIGFSSDDRPSNISLWVKNAHQGRIVLKKSSTFATQWYIWWKCINPSWRADAGELLAISGHSDWSEMFVSSTNSFLNVLRSLLGLHNVKTMMRSGVRPCIMYNG</sequence>
<evidence type="ECO:0000313" key="2">
    <source>
        <dbReference type="EMBL" id="EKM49402.1"/>
    </source>
</evidence>
<feature type="region of interest" description="Disordered" evidence="1">
    <location>
        <begin position="1"/>
        <end position="100"/>
    </location>
</feature>
<organism evidence="2 3">
    <name type="scientific">Phanerochaete carnosa (strain HHB-10118-sp)</name>
    <name type="common">White-rot fungus</name>
    <name type="synonym">Peniophora carnosa</name>
    <dbReference type="NCBI Taxonomy" id="650164"/>
    <lineage>
        <taxon>Eukaryota</taxon>
        <taxon>Fungi</taxon>
        <taxon>Dikarya</taxon>
        <taxon>Basidiomycota</taxon>
        <taxon>Agaricomycotina</taxon>
        <taxon>Agaricomycetes</taxon>
        <taxon>Polyporales</taxon>
        <taxon>Phanerochaetaceae</taxon>
        <taxon>Phanerochaete</taxon>
    </lineage>
</organism>